<keyword evidence="1" id="KW-0812">Transmembrane</keyword>
<feature type="non-terminal residue" evidence="2">
    <location>
        <position position="1"/>
    </location>
</feature>
<proteinExistence type="predicted"/>
<dbReference type="Proteomes" id="UP000682733">
    <property type="component" value="Unassembled WGS sequence"/>
</dbReference>
<evidence type="ECO:0000313" key="2">
    <source>
        <dbReference type="EMBL" id="CAF1522258.1"/>
    </source>
</evidence>
<dbReference type="EMBL" id="CAJOBA010058557">
    <property type="protein sequence ID" value="CAF4309163.1"/>
    <property type="molecule type" value="Genomic_DNA"/>
</dbReference>
<accession>A0A8S2FQT1</accession>
<dbReference type="EMBL" id="CAJNOK010036413">
    <property type="protein sequence ID" value="CAF1522258.1"/>
    <property type="molecule type" value="Genomic_DNA"/>
</dbReference>
<gene>
    <name evidence="2" type="ORF">OVA965_LOCUS37843</name>
    <name evidence="3" type="ORF">TMI583_LOCUS38966</name>
</gene>
<dbReference type="Proteomes" id="UP000677228">
    <property type="component" value="Unassembled WGS sequence"/>
</dbReference>
<dbReference type="AlphaFoldDB" id="A0A8S2FQT1"/>
<name>A0A8S2FQT1_9BILA</name>
<evidence type="ECO:0000313" key="3">
    <source>
        <dbReference type="EMBL" id="CAF4309163.1"/>
    </source>
</evidence>
<keyword evidence="1" id="KW-1133">Transmembrane helix</keyword>
<feature type="transmembrane region" description="Helical" evidence="1">
    <location>
        <begin position="81"/>
        <end position="103"/>
    </location>
</feature>
<sequence length="182" mass="21527">TKKLKKKGLIKWQELKIEREELNKLKDELVGLRYYYGHNVSKHDMTCQKCWFPILDLNLSYIINHVLENNKHIKKSYNNTLLPLQCLLIAICFLNTICIMMVFKKPFKLFLTSNVFAVICLSIYGEIFIKDKPNIYYTLIIGVGIFLFSLFLLIKILMTLLNIIYYQRMKDIFTSEELVNIS</sequence>
<reference evidence="2" key="1">
    <citation type="submission" date="2021-02" db="EMBL/GenBank/DDBJ databases">
        <authorList>
            <person name="Nowell W R."/>
        </authorList>
    </citation>
    <scope>NUCLEOTIDE SEQUENCE</scope>
</reference>
<feature type="transmembrane region" description="Helical" evidence="1">
    <location>
        <begin position="136"/>
        <end position="165"/>
    </location>
</feature>
<keyword evidence="1" id="KW-0472">Membrane</keyword>
<evidence type="ECO:0000313" key="4">
    <source>
        <dbReference type="Proteomes" id="UP000677228"/>
    </source>
</evidence>
<protein>
    <submittedName>
        <fullName evidence="2">Uncharacterized protein</fullName>
    </submittedName>
</protein>
<feature type="transmembrane region" description="Helical" evidence="1">
    <location>
        <begin position="109"/>
        <end position="129"/>
    </location>
</feature>
<evidence type="ECO:0000256" key="1">
    <source>
        <dbReference type="SAM" id="Phobius"/>
    </source>
</evidence>
<comment type="caution">
    <text evidence="2">The sequence shown here is derived from an EMBL/GenBank/DDBJ whole genome shotgun (WGS) entry which is preliminary data.</text>
</comment>
<organism evidence="2 4">
    <name type="scientific">Didymodactylos carnosus</name>
    <dbReference type="NCBI Taxonomy" id="1234261"/>
    <lineage>
        <taxon>Eukaryota</taxon>
        <taxon>Metazoa</taxon>
        <taxon>Spiralia</taxon>
        <taxon>Gnathifera</taxon>
        <taxon>Rotifera</taxon>
        <taxon>Eurotatoria</taxon>
        <taxon>Bdelloidea</taxon>
        <taxon>Philodinida</taxon>
        <taxon>Philodinidae</taxon>
        <taxon>Didymodactylos</taxon>
    </lineage>
</organism>